<name>A0ACC3S6Z4_9PEZI</name>
<organism evidence="1 2">
    <name type="scientific">Zalaria obscura</name>
    <dbReference type="NCBI Taxonomy" id="2024903"/>
    <lineage>
        <taxon>Eukaryota</taxon>
        <taxon>Fungi</taxon>
        <taxon>Dikarya</taxon>
        <taxon>Ascomycota</taxon>
        <taxon>Pezizomycotina</taxon>
        <taxon>Dothideomycetes</taxon>
        <taxon>Dothideomycetidae</taxon>
        <taxon>Dothideales</taxon>
        <taxon>Zalariaceae</taxon>
        <taxon>Zalaria</taxon>
    </lineage>
</organism>
<proteinExistence type="predicted"/>
<dbReference type="EMBL" id="JAMKPW020000040">
    <property type="protein sequence ID" value="KAK8198627.1"/>
    <property type="molecule type" value="Genomic_DNA"/>
</dbReference>
<dbReference type="Proteomes" id="UP001320706">
    <property type="component" value="Unassembled WGS sequence"/>
</dbReference>
<accession>A0ACC3S6Z4</accession>
<sequence>MSLEGRDFPMAVSVTPVQVRRIGPWRGSAVRTLVVVNLLVNQGSSIAGESENVLNGRRFERYLRGVSDTSIMASTEPATQASELEGPSDPPVHKRIPITRTPGNDRLSIPYMIRLPATILATSTCGFLLGAAHGGTTAALRFRAENAHRLPTSQVGWYLYHKSKNYNTMLGGIKEGFKMGVKVGFWSGAFFAMEEAVDRTRGAFVKRWVGFKERRRDERETRERLALGLPEEEVETQEDRDLGLARLEKENLWVQRDFVSTLIAALGTAGGFSVWNRFDIPAAARTATFGLRFGLVFGLAQDAVSLMRGRRLGYVETARKIIFGNKKDQGVDKMAAGA</sequence>
<evidence type="ECO:0000313" key="1">
    <source>
        <dbReference type="EMBL" id="KAK8198627.1"/>
    </source>
</evidence>
<protein>
    <submittedName>
        <fullName evidence="1">Uncharacterized protein</fullName>
    </submittedName>
</protein>
<keyword evidence="2" id="KW-1185">Reference proteome</keyword>
<gene>
    <name evidence="1" type="ORF">M8818_006494</name>
</gene>
<comment type="caution">
    <text evidence="1">The sequence shown here is derived from an EMBL/GenBank/DDBJ whole genome shotgun (WGS) entry which is preliminary data.</text>
</comment>
<evidence type="ECO:0000313" key="2">
    <source>
        <dbReference type="Proteomes" id="UP001320706"/>
    </source>
</evidence>
<reference evidence="1" key="1">
    <citation type="submission" date="2024-02" db="EMBL/GenBank/DDBJ databases">
        <title>Metagenome Assembled Genome of Zalaria obscura JY119.</title>
        <authorList>
            <person name="Vighnesh L."/>
            <person name="Jagadeeshwari U."/>
            <person name="Venkata Ramana C."/>
            <person name="Sasikala C."/>
        </authorList>
    </citation>
    <scope>NUCLEOTIDE SEQUENCE</scope>
    <source>
        <strain evidence="1">JY119</strain>
    </source>
</reference>